<dbReference type="SMART" id="SM00840">
    <property type="entry name" value="DALR_2"/>
    <property type="match status" value="1"/>
</dbReference>
<accession>A0A087CNT9</accession>
<dbReference type="SUPFAM" id="SSF47323">
    <property type="entry name" value="Anticodon-binding domain of a subclass of class I aminoacyl-tRNA synthetases"/>
    <property type="match status" value="1"/>
</dbReference>
<dbReference type="GO" id="GO:0005829">
    <property type="term" value="C:cytosol"/>
    <property type="evidence" value="ECO:0007669"/>
    <property type="project" value="TreeGrafter"/>
</dbReference>
<evidence type="ECO:0000256" key="10">
    <source>
        <dbReference type="ARBA" id="ARBA00023146"/>
    </source>
</evidence>
<evidence type="ECO:0000256" key="9">
    <source>
        <dbReference type="ARBA" id="ARBA00022917"/>
    </source>
</evidence>
<dbReference type="Proteomes" id="UP000028984">
    <property type="component" value="Unassembled WGS sequence"/>
</dbReference>
<comment type="catalytic activity">
    <reaction evidence="11 12">
        <text>tRNA(Cys) + L-cysteine + ATP = L-cysteinyl-tRNA(Cys) + AMP + diphosphate</text>
        <dbReference type="Rhea" id="RHEA:17773"/>
        <dbReference type="Rhea" id="RHEA-COMP:9661"/>
        <dbReference type="Rhea" id="RHEA-COMP:9679"/>
        <dbReference type="ChEBI" id="CHEBI:30616"/>
        <dbReference type="ChEBI" id="CHEBI:33019"/>
        <dbReference type="ChEBI" id="CHEBI:35235"/>
        <dbReference type="ChEBI" id="CHEBI:78442"/>
        <dbReference type="ChEBI" id="CHEBI:78517"/>
        <dbReference type="ChEBI" id="CHEBI:456215"/>
        <dbReference type="EC" id="6.1.1.16"/>
    </reaction>
</comment>
<comment type="subunit">
    <text evidence="2 12">Monomer.</text>
</comment>
<feature type="binding site" evidence="12">
    <location>
        <position position="295"/>
    </location>
    <ligand>
        <name>Zn(2+)</name>
        <dbReference type="ChEBI" id="CHEBI:29105"/>
    </ligand>
</feature>
<reference evidence="15 16" key="1">
    <citation type="submission" date="2014-03" db="EMBL/GenBank/DDBJ databases">
        <title>Genomics of Bifidobacteria.</title>
        <authorList>
            <person name="Ventura M."/>
            <person name="Milani C."/>
            <person name="Lugli G.A."/>
        </authorList>
    </citation>
    <scope>NUCLEOTIDE SEQUENCE [LARGE SCALE GENOMIC DNA]</scope>
    <source>
        <strain evidence="15 16">DSM 23975</strain>
    </source>
</reference>
<dbReference type="OrthoDB" id="9815130at2"/>
<dbReference type="CDD" id="cd00672">
    <property type="entry name" value="CysRS_core"/>
    <property type="match status" value="1"/>
</dbReference>
<dbReference type="Pfam" id="PF23493">
    <property type="entry name" value="CysS_C"/>
    <property type="match status" value="1"/>
</dbReference>
<keyword evidence="7 12" id="KW-0862">Zinc</keyword>
<dbReference type="InterPro" id="IPR015273">
    <property type="entry name" value="Cys-tRNA-synt_Ia_DALR"/>
</dbReference>
<dbReference type="InterPro" id="IPR024909">
    <property type="entry name" value="Cys-tRNA/MSH_ligase"/>
</dbReference>
<feature type="binding site" evidence="12">
    <location>
        <position position="329"/>
    </location>
    <ligand>
        <name>ATP</name>
        <dbReference type="ChEBI" id="CHEBI:30616"/>
    </ligand>
</feature>
<dbReference type="InterPro" id="IPR009080">
    <property type="entry name" value="tRNAsynth_Ia_anticodon-bd"/>
</dbReference>
<dbReference type="InterPro" id="IPR032678">
    <property type="entry name" value="tRNA-synt_1_cat_dom"/>
</dbReference>
<comment type="similarity">
    <text evidence="1 12">Belongs to the class-I aminoacyl-tRNA synthetase family.</text>
</comment>
<dbReference type="RefSeq" id="WP_044089599.1">
    <property type="nucleotide sequence ID" value="NZ_JDUW01000011.1"/>
</dbReference>
<evidence type="ECO:0000256" key="12">
    <source>
        <dbReference type="HAMAP-Rule" id="MF_00041"/>
    </source>
</evidence>
<dbReference type="GO" id="GO:0005524">
    <property type="term" value="F:ATP binding"/>
    <property type="evidence" value="ECO:0007669"/>
    <property type="project" value="UniProtKB-UniRule"/>
</dbReference>
<evidence type="ECO:0000313" key="15">
    <source>
        <dbReference type="EMBL" id="KFI84939.1"/>
    </source>
</evidence>
<dbReference type="GO" id="GO:0006423">
    <property type="term" value="P:cysteinyl-tRNA aminoacylation"/>
    <property type="evidence" value="ECO:0007669"/>
    <property type="project" value="UniProtKB-UniRule"/>
</dbReference>
<dbReference type="PANTHER" id="PTHR10890:SF30">
    <property type="entry name" value="CYSTEINE--TRNA LIGASE"/>
    <property type="match status" value="1"/>
</dbReference>
<evidence type="ECO:0000313" key="16">
    <source>
        <dbReference type="Proteomes" id="UP000028984"/>
    </source>
</evidence>
<keyword evidence="5 12" id="KW-0479">Metal-binding</keyword>
<dbReference type="Gene3D" id="3.40.50.620">
    <property type="entry name" value="HUPs"/>
    <property type="match status" value="1"/>
</dbReference>
<dbReference type="EMBL" id="JGZK01000013">
    <property type="protein sequence ID" value="KFI84939.1"/>
    <property type="molecule type" value="Genomic_DNA"/>
</dbReference>
<gene>
    <name evidence="12" type="primary">cysS</name>
    <name evidence="15" type="ORF">BREU_1822</name>
</gene>
<keyword evidence="9 12" id="KW-0648">Protein biosynthesis</keyword>
<organism evidence="15 16">
    <name type="scientific">Bifidobacterium reuteri DSM 23975</name>
    <dbReference type="NCBI Taxonomy" id="1437610"/>
    <lineage>
        <taxon>Bacteria</taxon>
        <taxon>Bacillati</taxon>
        <taxon>Actinomycetota</taxon>
        <taxon>Actinomycetes</taxon>
        <taxon>Bifidobacteriales</taxon>
        <taxon>Bifidobacteriaceae</taxon>
        <taxon>Bifidobacterium</taxon>
    </lineage>
</organism>
<dbReference type="GO" id="GO:0008270">
    <property type="term" value="F:zinc ion binding"/>
    <property type="evidence" value="ECO:0007669"/>
    <property type="project" value="UniProtKB-UniRule"/>
</dbReference>
<feature type="domain" description="Cysteinyl-tRNA synthetase class Ia DALR" evidence="14">
    <location>
        <begin position="410"/>
        <end position="477"/>
    </location>
</feature>
<keyword evidence="10 12" id="KW-0030">Aminoacyl-tRNA synthetase</keyword>
<comment type="cofactor">
    <cofactor evidence="12">
        <name>Zn(2+)</name>
        <dbReference type="ChEBI" id="CHEBI:29105"/>
    </cofactor>
    <text evidence="12">Binds 1 zinc ion per subunit.</text>
</comment>
<dbReference type="eggNOG" id="COG0215">
    <property type="taxonomic scope" value="Bacteria"/>
</dbReference>
<comment type="caution">
    <text evidence="15">The sequence shown here is derived from an EMBL/GenBank/DDBJ whole genome shotgun (WGS) entry which is preliminary data.</text>
</comment>
<feature type="binding site" evidence="12">
    <location>
        <position position="270"/>
    </location>
    <ligand>
        <name>Zn(2+)</name>
        <dbReference type="ChEBI" id="CHEBI:29105"/>
    </ligand>
</feature>
<keyword evidence="16" id="KW-1185">Reference proteome</keyword>
<dbReference type="Gene3D" id="1.20.120.1910">
    <property type="entry name" value="Cysteine-tRNA ligase, C-terminal anti-codon recognition domain"/>
    <property type="match status" value="1"/>
</dbReference>
<dbReference type="HAMAP" id="MF_00041">
    <property type="entry name" value="Cys_tRNA_synth"/>
    <property type="match status" value="1"/>
</dbReference>
<dbReference type="NCBIfam" id="TIGR00435">
    <property type="entry name" value="cysS"/>
    <property type="match status" value="1"/>
</dbReference>
<feature type="binding site" evidence="12">
    <location>
        <position position="57"/>
    </location>
    <ligand>
        <name>Zn(2+)</name>
        <dbReference type="ChEBI" id="CHEBI:29105"/>
    </ligand>
</feature>
<evidence type="ECO:0000256" key="2">
    <source>
        <dbReference type="ARBA" id="ARBA00011245"/>
    </source>
</evidence>
<evidence type="ECO:0000256" key="5">
    <source>
        <dbReference type="ARBA" id="ARBA00022723"/>
    </source>
</evidence>
<evidence type="ECO:0000256" key="4">
    <source>
        <dbReference type="ARBA" id="ARBA00022598"/>
    </source>
</evidence>
<evidence type="ECO:0000256" key="1">
    <source>
        <dbReference type="ARBA" id="ARBA00005594"/>
    </source>
</evidence>
<keyword evidence="3 12" id="KW-0963">Cytoplasm</keyword>
<dbReference type="InterPro" id="IPR056411">
    <property type="entry name" value="CysS_C"/>
</dbReference>
<feature type="short sequence motif" description="'HIGH' region" evidence="12">
    <location>
        <begin position="59"/>
        <end position="69"/>
    </location>
</feature>
<evidence type="ECO:0000256" key="3">
    <source>
        <dbReference type="ARBA" id="ARBA00022490"/>
    </source>
</evidence>
<evidence type="ECO:0000256" key="6">
    <source>
        <dbReference type="ARBA" id="ARBA00022741"/>
    </source>
</evidence>
<evidence type="ECO:0000256" key="11">
    <source>
        <dbReference type="ARBA" id="ARBA00047398"/>
    </source>
</evidence>
<feature type="compositionally biased region" description="Basic and acidic residues" evidence="13">
    <location>
        <begin position="230"/>
        <end position="254"/>
    </location>
</feature>
<keyword evidence="6 12" id="KW-0547">Nucleotide-binding</keyword>
<keyword evidence="8 12" id="KW-0067">ATP-binding</keyword>
<dbReference type="EC" id="6.1.1.16" evidence="12"/>
<proteinExistence type="inferred from homology"/>
<feature type="short sequence motif" description="'KMSKS' region" evidence="12">
    <location>
        <begin position="326"/>
        <end position="330"/>
    </location>
</feature>
<dbReference type="GO" id="GO:0004817">
    <property type="term" value="F:cysteine-tRNA ligase activity"/>
    <property type="evidence" value="ECO:0007669"/>
    <property type="project" value="UniProtKB-UniRule"/>
</dbReference>
<dbReference type="STRING" id="1437610.BREU_1822"/>
<dbReference type="Pfam" id="PF09190">
    <property type="entry name" value="DALR_2"/>
    <property type="match status" value="1"/>
</dbReference>
<feature type="binding site" evidence="12">
    <location>
        <position position="299"/>
    </location>
    <ligand>
        <name>Zn(2+)</name>
        <dbReference type="ChEBI" id="CHEBI:29105"/>
    </ligand>
</feature>
<evidence type="ECO:0000256" key="7">
    <source>
        <dbReference type="ARBA" id="ARBA00022833"/>
    </source>
</evidence>
<sequence length="549" mass="59292">MGNSQEPQDFSNSVMPSSLTPVHVAKAAEALSLYDTASHQVSRFVPLKPGKVGIYVCGATVQSSPHIGHIRAAVAFDVIRRWFLKLGYQVTFVRNVTDIDDKILDKAAAAGQRWWARAYYYEREFTQAYNTLGVLPPTVEPRATGHMSDMIDMIQRIIDNGHGYVVLDENGKPTGNVYFDVASWPHYGELTHQKQTAEVDEAAAVADRMGPSVDATGADKYNPVDPADASPDKRDPRDFALWKAPKDTDPEDARWSTPFGVGRPGWHIECSAMSHRYLGDGFDIHGGGLDLRFPHHENEMAQTRAAGYPSAARWMHSAWVTTKGEKMSKSLGTGLSVPSVLAEHSAWVVRYALGSVQYRSMLEWSGQALVEAQAAYDRVSNFIERAGVVLGEQPSYEEITAVPADELPANFVAAMNDDINVSGATAAIFTAIRSGNTLLSKLADRVDSETAKAEVREALVAVRAMLDTLGLDPLAEPWVSAGAAGGAGDAASESPEHSALEALIGEQLTARAEARKARDFAKADAIRDALGAAGIAIEDGPQGSTWSLK</sequence>
<comment type="subcellular location">
    <subcellularLocation>
        <location evidence="12">Cytoplasm</location>
    </subcellularLocation>
</comment>
<protein>
    <recommendedName>
        <fullName evidence="12">Cysteine--tRNA ligase</fullName>
        <ecNumber evidence="12">6.1.1.16</ecNumber>
    </recommendedName>
    <alternativeName>
        <fullName evidence="12">Cysteinyl-tRNA synthetase</fullName>
        <shortName evidence="12">CysRS</shortName>
    </alternativeName>
</protein>
<keyword evidence="4 12" id="KW-0436">Ligase</keyword>
<evidence type="ECO:0000259" key="14">
    <source>
        <dbReference type="SMART" id="SM00840"/>
    </source>
</evidence>
<dbReference type="InterPro" id="IPR014729">
    <property type="entry name" value="Rossmann-like_a/b/a_fold"/>
</dbReference>
<dbReference type="SUPFAM" id="SSF52374">
    <property type="entry name" value="Nucleotidylyl transferase"/>
    <property type="match status" value="1"/>
</dbReference>
<dbReference type="PRINTS" id="PR00983">
    <property type="entry name" value="TRNASYNTHCYS"/>
</dbReference>
<dbReference type="InterPro" id="IPR015803">
    <property type="entry name" value="Cys-tRNA-ligase"/>
</dbReference>
<evidence type="ECO:0000256" key="13">
    <source>
        <dbReference type="SAM" id="MobiDB-lite"/>
    </source>
</evidence>
<feature type="region of interest" description="Disordered" evidence="13">
    <location>
        <begin position="211"/>
        <end position="257"/>
    </location>
</feature>
<dbReference type="Pfam" id="PF01406">
    <property type="entry name" value="tRNA-synt_1e"/>
    <property type="match status" value="1"/>
</dbReference>
<name>A0A087CNT9_9BIFI</name>
<evidence type="ECO:0000256" key="8">
    <source>
        <dbReference type="ARBA" id="ARBA00022840"/>
    </source>
</evidence>
<dbReference type="PANTHER" id="PTHR10890">
    <property type="entry name" value="CYSTEINYL-TRNA SYNTHETASE"/>
    <property type="match status" value="1"/>
</dbReference>
<dbReference type="AlphaFoldDB" id="A0A087CNT9"/>